<reference evidence="2" key="2">
    <citation type="submission" date="2023-05" db="EMBL/GenBank/DDBJ databases">
        <authorList>
            <consortium name="Lawrence Berkeley National Laboratory"/>
            <person name="Steindorff A."/>
            <person name="Hensen N."/>
            <person name="Bonometti L."/>
            <person name="Westerberg I."/>
            <person name="Brannstrom I.O."/>
            <person name="Guillou S."/>
            <person name="Cros-Aarteil S."/>
            <person name="Calhoun S."/>
            <person name="Haridas S."/>
            <person name="Kuo A."/>
            <person name="Mondo S."/>
            <person name="Pangilinan J."/>
            <person name="Riley R."/>
            <person name="Labutti K."/>
            <person name="Andreopoulos B."/>
            <person name="Lipzen A."/>
            <person name="Chen C."/>
            <person name="Yanf M."/>
            <person name="Daum C."/>
            <person name="Ng V."/>
            <person name="Clum A."/>
            <person name="Ohm R."/>
            <person name="Martin F."/>
            <person name="Silar P."/>
            <person name="Natvig D."/>
            <person name="Lalanne C."/>
            <person name="Gautier V."/>
            <person name="Ament-Velasquez S.L."/>
            <person name="Kruys A."/>
            <person name="Hutchinson M.I."/>
            <person name="Powell A.J."/>
            <person name="Barry K."/>
            <person name="Miller A.N."/>
            <person name="Grigoriev I.V."/>
            <person name="Debuchy R."/>
            <person name="Gladieux P."/>
            <person name="Thoren M.H."/>
            <person name="Johannesson H."/>
        </authorList>
    </citation>
    <scope>NUCLEOTIDE SEQUENCE</scope>
    <source>
        <strain evidence="2">CBS 990.96</strain>
    </source>
</reference>
<keyword evidence="3" id="KW-1185">Reference proteome</keyword>
<sequence length="175" mass="18277">MVQILSTVTLILATATSITAQRAGEDDYPASVDASSYVSEIYAPSPIPTQIPASKVTKLASELYSLEKSFVSNKANPSVHDAVASAITHAPNPTEVAASIDASGYAYHAITTNEWYQDHVDKKAKKIISEYNSKWDSIVASVLEVSTNAAPAPVCTGAVQVAVAAGAAMGVMAMM</sequence>
<name>A0AAN7BHC7_9PEZI</name>
<feature type="chain" id="PRO_5043009959" evidence="1">
    <location>
        <begin position="21"/>
        <end position="175"/>
    </location>
</feature>
<dbReference type="Proteomes" id="UP001301958">
    <property type="component" value="Unassembled WGS sequence"/>
</dbReference>
<evidence type="ECO:0000313" key="2">
    <source>
        <dbReference type="EMBL" id="KAK4223410.1"/>
    </source>
</evidence>
<dbReference type="EMBL" id="MU865427">
    <property type="protein sequence ID" value="KAK4223410.1"/>
    <property type="molecule type" value="Genomic_DNA"/>
</dbReference>
<reference evidence="2" key="1">
    <citation type="journal article" date="2023" name="Mol. Phylogenet. Evol.">
        <title>Genome-scale phylogeny and comparative genomics of the fungal order Sordariales.</title>
        <authorList>
            <person name="Hensen N."/>
            <person name="Bonometti L."/>
            <person name="Westerberg I."/>
            <person name="Brannstrom I.O."/>
            <person name="Guillou S."/>
            <person name="Cros-Aarteil S."/>
            <person name="Calhoun S."/>
            <person name="Haridas S."/>
            <person name="Kuo A."/>
            <person name="Mondo S."/>
            <person name="Pangilinan J."/>
            <person name="Riley R."/>
            <person name="LaButti K."/>
            <person name="Andreopoulos B."/>
            <person name="Lipzen A."/>
            <person name="Chen C."/>
            <person name="Yan M."/>
            <person name="Daum C."/>
            <person name="Ng V."/>
            <person name="Clum A."/>
            <person name="Steindorff A."/>
            <person name="Ohm R.A."/>
            <person name="Martin F."/>
            <person name="Silar P."/>
            <person name="Natvig D.O."/>
            <person name="Lalanne C."/>
            <person name="Gautier V."/>
            <person name="Ament-Velasquez S.L."/>
            <person name="Kruys A."/>
            <person name="Hutchinson M.I."/>
            <person name="Powell A.J."/>
            <person name="Barry K."/>
            <person name="Miller A.N."/>
            <person name="Grigoriev I.V."/>
            <person name="Debuchy R."/>
            <person name="Gladieux P."/>
            <person name="Hiltunen Thoren M."/>
            <person name="Johannesson H."/>
        </authorList>
    </citation>
    <scope>NUCLEOTIDE SEQUENCE</scope>
    <source>
        <strain evidence="2">CBS 990.96</strain>
    </source>
</reference>
<feature type="signal peptide" evidence="1">
    <location>
        <begin position="1"/>
        <end position="20"/>
    </location>
</feature>
<comment type="caution">
    <text evidence="2">The sequence shown here is derived from an EMBL/GenBank/DDBJ whole genome shotgun (WGS) entry which is preliminary data.</text>
</comment>
<dbReference type="AlphaFoldDB" id="A0AAN7BHC7"/>
<protein>
    <submittedName>
        <fullName evidence="2">Uncharacterized protein</fullName>
    </submittedName>
</protein>
<gene>
    <name evidence="2" type="ORF">QBC38DRAFT_487695</name>
</gene>
<evidence type="ECO:0000313" key="3">
    <source>
        <dbReference type="Proteomes" id="UP001301958"/>
    </source>
</evidence>
<proteinExistence type="predicted"/>
<organism evidence="2 3">
    <name type="scientific">Podospora fimiseda</name>
    <dbReference type="NCBI Taxonomy" id="252190"/>
    <lineage>
        <taxon>Eukaryota</taxon>
        <taxon>Fungi</taxon>
        <taxon>Dikarya</taxon>
        <taxon>Ascomycota</taxon>
        <taxon>Pezizomycotina</taxon>
        <taxon>Sordariomycetes</taxon>
        <taxon>Sordariomycetidae</taxon>
        <taxon>Sordariales</taxon>
        <taxon>Podosporaceae</taxon>
        <taxon>Podospora</taxon>
    </lineage>
</organism>
<keyword evidence="1" id="KW-0732">Signal</keyword>
<accession>A0AAN7BHC7</accession>
<evidence type="ECO:0000256" key="1">
    <source>
        <dbReference type="SAM" id="SignalP"/>
    </source>
</evidence>